<dbReference type="PANTHER" id="PTHR35192:SF2">
    <property type="entry name" value="APPLE DOMAIN-CONTAINING PROTEIN"/>
    <property type="match status" value="1"/>
</dbReference>
<dbReference type="Proteomes" id="UP001358614">
    <property type="component" value="Chromosome 1"/>
</dbReference>
<keyword evidence="4" id="KW-1185">Reference proteome</keyword>
<keyword evidence="1" id="KW-0732">Signal</keyword>
<dbReference type="InterPro" id="IPR038955">
    <property type="entry name" value="PriA/CPL1_fungi"/>
</dbReference>
<dbReference type="Pfam" id="PF21671">
    <property type="entry name" value="CPL1-like"/>
    <property type="match status" value="1"/>
</dbReference>
<dbReference type="PANTHER" id="PTHR35192">
    <property type="entry name" value="PROTEIN, PUTATIVE-RELATED"/>
    <property type="match status" value="1"/>
</dbReference>
<accession>A0AAX4KIE9</accession>
<dbReference type="EMBL" id="CP144089">
    <property type="protein sequence ID" value="WWD05542.1"/>
    <property type="molecule type" value="Genomic_DNA"/>
</dbReference>
<proteinExistence type="predicted"/>
<dbReference type="KEGG" id="ker:91102424"/>
<gene>
    <name evidence="3" type="ORF">V865_003621</name>
</gene>
<name>A0AAX4KIE9_9TREE</name>
<dbReference type="AlphaFoldDB" id="A0AAX4KIE9"/>
<organism evidence="3 4">
    <name type="scientific">Kwoniella europaea PYCC6329</name>
    <dbReference type="NCBI Taxonomy" id="1423913"/>
    <lineage>
        <taxon>Eukaryota</taxon>
        <taxon>Fungi</taxon>
        <taxon>Dikarya</taxon>
        <taxon>Basidiomycota</taxon>
        <taxon>Agaricomycotina</taxon>
        <taxon>Tremellomycetes</taxon>
        <taxon>Tremellales</taxon>
        <taxon>Cryptococcaceae</taxon>
        <taxon>Kwoniella</taxon>
    </lineage>
</organism>
<dbReference type="GeneID" id="91102424"/>
<evidence type="ECO:0000313" key="4">
    <source>
        <dbReference type="Proteomes" id="UP001358614"/>
    </source>
</evidence>
<reference evidence="3 4" key="1">
    <citation type="submission" date="2024-01" db="EMBL/GenBank/DDBJ databases">
        <title>Comparative genomics of Cryptococcus and Kwoniella reveals pathogenesis evolution and contrasting modes of karyotype evolution via chromosome fusion or intercentromeric recombination.</title>
        <authorList>
            <person name="Coelho M.A."/>
            <person name="David-Palma M."/>
            <person name="Shea T."/>
            <person name="Bowers K."/>
            <person name="McGinley-Smith S."/>
            <person name="Mohammad A.W."/>
            <person name="Gnirke A."/>
            <person name="Yurkov A.M."/>
            <person name="Nowrousian M."/>
            <person name="Sun S."/>
            <person name="Cuomo C.A."/>
            <person name="Heitman J."/>
        </authorList>
    </citation>
    <scope>NUCLEOTIDE SEQUENCE [LARGE SCALE GENOMIC DNA]</scope>
    <source>
        <strain evidence="3 4">PYCC6329</strain>
    </source>
</reference>
<evidence type="ECO:0000313" key="3">
    <source>
        <dbReference type="EMBL" id="WWD05542.1"/>
    </source>
</evidence>
<evidence type="ECO:0000256" key="1">
    <source>
        <dbReference type="SAM" id="SignalP"/>
    </source>
</evidence>
<feature type="chain" id="PRO_5043623801" description="Protein CPL1-like domain-containing protein" evidence="1">
    <location>
        <begin position="22"/>
        <end position="511"/>
    </location>
</feature>
<feature type="domain" description="Protein CPL1-like" evidence="2">
    <location>
        <begin position="241"/>
        <end position="304"/>
    </location>
</feature>
<protein>
    <recommendedName>
        <fullName evidence="2">Protein CPL1-like domain-containing protein</fullName>
    </recommendedName>
</protein>
<dbReference type="PROSITE" id="PS51257">
    <property type="entry name" value="PROKAR_LIPOPROTEIN"/>
    <property type="match status" value="1"/>
</dbReference>
<feature type="signal peptide" evidence="1">
    <location>
        <begin position="1"/>
        <end position="21"/>
    </location>
</feature>
<evidence type="ECO:0000259" key="2">
    <source>
        <dbReference type="Pfam" id="PF21671"/>
    </source>
</evidence>
<sequence>MKFSPSFAFVALATLSSSACAKSSRRGADFTPNNGLHRLASRQVVTANICENIPLDVPLDVAVCQDTDGNDVEIVPGLDLTGLVCSLTGASVDVEVSTGICLCLAAGVLTDDSIADIRGLVDIGGTNIDLLLTDVQGLTGYTVDTLVDALIGDATTVLSASTTDCVYPDGATPNSCEACTFDCPEGEVVCGDQCIAEGDTCASGIARRKRGLLGGNANFLCTKGQIACAIPSSRFFTHGGYECVDTHADVESCGGCTFAFPGQTQGQDCTALPNAIDVACNAGSCVVQQCAKGFEPNFYQSGCVPLGSYLGFTIAKRAEGIDLKLSPLTDLIKNLTGVNVDPKVIELDLLKDDVLNIEKRDINLNLDSLTGLIKNLTGVDVDVKQIDLDLLKDDLLKVEKRSTEDAPIVNLDLESITELLGINLNDIDVELFKAKLAKIQKRTDDSPILTLDLESITGLLGVDLNDIDVELLKAKLAKIQKKSDIVSDLIGEPLANLRLNGDKLLDVNGLL</sequence>
<dbReference type="RefSeq" id="XP_066083509.1">
    <property type="nucleotide sequence ID" value="XM_066227412.1"/>
</dbReference>
<dbReference type="InterPro" id="IPR048661">
    <property type="entry name" value="CPL1-like"/>
</dbReference>